<dbReference type="AlphaFoldDB" id="A0A523QI52"/>
<evidence type="ECO:0000313" key="6">
    <source>
        <dbReference type="EMBL" id="TES85230.1"/>
    </source>
</evidence>
<feature type="repeat" description="TPR" evidence="4">
    <location>
        <begin position="334"/>
        <end position="367"/>
    </location>
</feature>
<keyword evidence="2" id="KW-0677">Repeat</keyword>
<dbReference type="EMBL" id="SOKU01000242">
    <property type="protein sequence ID" value="TES85230.1"/>
    <property type="molecule type" value="Genomic_DNA"/>
</dbReference>
<accession>A0A523QI52</accession>
<evidence type="ECO:0000313" key="7">
    <source>
        <dbReference type="Proteomes" id="UP000320781"/>
    </source>
</evidence>
<dbReference type="InterPro" id="IPR019734">
    <property type="entry name" value="TPR_rpt"/>
</dbReference>
<dbReference type="SUPFAM" id="SSF48439">
    <property type="entry name" value="Protein prenylyltransferase"/>
    <property type="match status" value="1"/>
</dbReference>
<comment type="caution">
    <text evidence="6">The sequence shown here is derived from an EMBL/GenBank/DDBJ whole genome shotgun (WGS) entry which is preliminary data.</text>
</comment>
<dbReference type="InterPro" id="IPR051685">
    <property type="entry name" value="Ycf3/AcsC/BcsC/TPR_MFPF"/>
</dbReference>
<dbReference type="PANTHER" id="PTHR44943:SF8">
    <property type="entry name" value="TPR REPEAT-CONTAINING PROTEIN MJ0263"/>
    <property type="match status" value="1"/>
</dbReference>
<dbReference type="PROSITE" id="PS50005">
    <property type="entry name" value="TPR"/>
    <property type="match status" value="6"/>
</dbReference>
<feature type="domain" description="Protein SirB1 N-terminal" evidence="5">
    <location>
        <begin position="85"/>
        <end position="200"/>
    </location>
</feature>
<dbReference type="Gene3D" id="1.25.40.10">
    <property type="entry name" value="Tetratricopeptide repeat domain"/>
    <property type="match status" value="2"/>
</dbReference>
<dbReference type="PROSITE" id="PS50293">
    <property type="entry name" value="TPR_REGION"/>
    <property type="match status" value="2"/>
</dbReference>
<dbReference type="InterPro" id="IPR032698">
    <property type="entry name" value="SirB1_N"/>
</dbReference>
<gene>
    <name evidence="6" type="ORF">E3J95_04885</name>
</gene>
<evidence type="ECO:0000256" key="4">
    <source>
        <dbReference type="PROSITE-ProRule" id="PRU00339"/>
    </source>
</evidence>
<evidence type="ECO:0000259" key="5">
    <source>
        <dbReference type="Pfam" id="PF13369"/>
    </source>
</evidence>
<dbReference type="SMART" id="SM00028">
    <property type="entry name" value="TPR"/>
    <property type="match status" value="7"/>
</dbReference>
<keyword evidence="3 4" id="KW-0802">TPR repeat</keyword>
<proteinExistence type="inferred from homology"/>
<protein>
    <submittedName>
        <fullName evidence="6">Tetratricopeptide repeat protein</fullName>
    </submittedName>
</protein>
<organism evidence="6 7">
    <name type="scientific">Aerophobetes bacterium</name>
    <dbReference type="NCBI Taxonomy" id="2030807"/>
    <lineage>
        <taxon>Bacteria</taxon>
        <taxon>Candidatus Aerophobota</taxon>
    </lineage>
</organism>
<dbReference type="Pfam" id="PF13414">
    <property type="entry name" value="TPR_11"/>
    <property type="match status" value="3"/>
</dbReference>
<name>A0A523QI52_UNCAE</name>
<evidence type="ECO:0000256" key="2">
    <source>
        <dbReference type="ARBA" id="ARBA00022737"/>
    </source>
</evidence>
<reference evidence="6 7" key="1">
    <citation type="submission" date="2019-03" db="EMBL/GenBank/DDBJ databases">
        <title>Metabolic potential of uncultured bacteria and archaea associated with petroleum seepage in deep-sea sediments.</title>
        <authorList>
            <person name="Dong X."/>
            <person name="Hubert C."/>
        </authorList>
    </citation>
    <scope>NUCLEOTIDE SEQUENCE [LARGE SCALE GENOMIC DNA]</scope>
    <source>
        <strain evidence="6">E44_bin92</strain>
    </source>
</reference>
<sequence>MKKRYKTKIAVEVLGNLLLGVVLLTTILVYTPALAQLSNYNPQGLKAYTLEEVLTLPDEEIDLATAIMILYKEWDVGFDVTGPLQEIDEMARELETQIAPEDGPDKIVSLVNQYLFEERTYSSFGSAGPDRTKKLEDSALPYVIQNGQGDCLGLSLLYLALAERLGLPFYGVVATTHVFVRYQDEKKTINIETTDSGEQHKDIYYEKRFMLHPSYRNHGFYLRSLLKREVIGVFLADLGVAYHKKAMCDKAIAQYRKALEINPHHAEVHYNLGRACGDKEMYEEEISEYRKAIELNPNHAKAHYALGIAYGKKGMSEEEISEYRKAIEIGPVYAEMHCNLGAAYLNKGMYDEAIAEFRKAIEISSDYFDAHYNLGLTHIHNGMYDEAIAELGKALEINPDGADAHCALGIAYGKKGMSDEEVSEYRKAIETNPNHVGAHNNLAVAYYHKGDYSLAIEHCDKAITLGHRVHPEFLEALKPYREK</sequence>
<dbReference type="Pfam" id="PF00515">
    <property type="entry name" value="TPR_1"/>
    <property type="match status" value="1"/>
</dbReference>
<dbReference type="Proteomes" id="UP000320781">
    <property type="component" value="Unassembled WGS sequence"/>
</dbReference>
<feature type="repeat" description="TPR" evidence="4">
    <location>
        <begin position="300"/>
        <end position="333"/>
    </location>
</feature>
<dbReference type="Pfam" id="PF13369">
    <property type="entry name" value="Transglut_core2"/>
    <property type="match status" value="1"/>
</dbReference>
<feature type="repeat" description="TPR" evidence="4">
    <location>
        <begin position="368"/>
        <end position="401"/>
    </location>
</feature>
<feature type="repeat" description="TPR" evidence="4">
    <location>
        <begin position="266"/>
        <end position="299"/>
    </location>
</feature>
<feature type="repeat" description="TPR" evidence="4">
    <location>
        <begin position="232"/>
        <end position="265"/>
    </location>
</feature>
<feature type="repeat" description="TPR" evidence="4">
    <location>
        <begin position="402"/>
        <end position="435"/>
    </location>
</feature>
<evidence type="ECO:0000256" key="1">
    <source>
        <dbReference type="ARBA" id="ARBA00007100"/>
    </source>
</evidence>
<comment type="similarity">
    <text evidence="1">Belongs to the UPF0162 family.</text>
</comment>
<dbReference type="InterPro" id="IPR011990">
    <property type="entry name" value="TPR-like_helical_dom_sf"/>
</dbReference>
<dbReference type="PANTHER" id="PTHR44943">
    <property type="entry name" value="CELLULOSE SYNTHASE OPERON PROTEIN C"/>
    <property type="match status" value="1"/>
</dbReference>
<dbReference type="Pfam" id="PF13181">
    <property type="entry name" value="TPR_8"/>
    <property type="match status" value="1"/>
</dbReference>
<evidence type="ECO:0000256" key="3">
    <source>
        <dbReference type="ARBA" id="ARBA00022803"/>
    </source>
</evidence>